<sequence length="133" mass="15024">MHKSLMTTITAVLLLAGTSATAGNKQNGCEIKKQKIETQIKYAKKHGNTYRVAGLQRALDNVNTYCTPTSLYRDSQKNVAEKREKVQEREAELLEAKQKGNSDKIAKRERKLKEAQEELKEAQAELELYKTGL</sequence>
<dbReference type="RefSeq" id="WP_004923780.1">
    <property type="nucleotide sequence ID" value="NC_017731.1"/>
</dbReference>
<dbReference type="EMBL" id="CP003488">
    <property type="protein sequence ID" value="AFH93642.1"/>
    <property type="molecule type" value="Genomic_DNA"/>
</dbReference>
<evidence type="ECO:0008006" key="5">
    <source>
        <dbReference type="Google" id="ProtNLM"/>
    </source>
</evidence>
<dbReference type="KEGG" id="psi:S70_08905"/>
<evidence type="ECO:0000313" key="4">
    <source>
        <dbReference type="Proteomes" id="UP000005012"/>
    </source>
</evidence>
<dbReference type="Pfam" id="PF06476">
    <property type="entry name" value="DUF1090"/>
    <property type="match status" value="1"/>
</dbReference>
<feature type="coiled-coil region" evidence="1">
    <location>
        <begin position="72"/>
        <end position="132"/>
    </location>
</feature>
<reference evidence="3 4" key="1">
    <citation type="journal article" date="2012" name="J. Bacteriol.">
        <title>Complete Genome Sequence of Providencia stuartii Clinical Isolate MRSN 2154.</title>
        <authorList>
            <person name="Clifford R.J."/>
            <person name="Hang J."/>
            <person name="Riley M.C."/>
            <person name="Onmus-Leone F."/>
            <person name="Kuschner R.A."/>
            <person name="Lesho E.P."/>
            <person name="Waterman P.E."/>
        </authorList>
    </citation>
    <scope>NUCLEOTIDE SEQUENCE [LARGE SCALE GENOMIC DNA]</scope>
    <source>
        <strain evidence="3 4">MRSN 2154</strain>
    </source>
</reference>
<dbReference type="HOGENOM" id="CLU_139075_1_1_6"/>
<evidence type="ECO:0000256" key="2">
    <source>
        <dbReference type="SAM" id="SignalP"/>
    </source>
</evidence>
<dbReference type="Proteomes" id="UP000005012">
    <property type="component" value="Chromosome"/>
</dbReference>
<proteinExistence type="predicted"/>
<keyword evidence="1" id="KW-0175">Coiled coil</keyword>
<name>A0A140NNW0_PROSM</name>
<gene>
    <name evidence="3" type="ordered locus">S70_08905</name>
</gene>
<feature type="chain" id="PRO_5007303897" description="Periplasmic protein YqjC" evidence="2">
    <location>
        <begin position="23"/>
        <end position="133"/>
    </location>
</feature>
<dbReference type="PATRIC" id="fig|1157951.4.peg.1778"/>
<dbReference type="GeneID" id="93517552"/>
<dbReference type="OrthoDB" id="8689941at2"/>
<evidence type="ECO:0000313" key="3">
    <source>
        <dbReference type="EMBL" id="AFH93642.1"/>
    </source>
</evidence>
<dbReference type="AlphaFoldDB" id="A0A140NNW0"/>
<evidence type="ECO:0000256" key="1">
    <source>
        <dbReference type="SAM" id="Coils"/>
    </source>
</evidence>
<keyword evidence="2" id="KW-0732">Signal</keyword>
<protein>
    <recommendedName>
        <fullName evidence="5">Periplasmic protein YqjC</fullName>
    </recommendedName>
</protein>
<accession>A0A140NNW0</accession>
<organism evidence="3 4">
    <name type="scientific">Providencia stuartii (strain MRSN 2154)</name>
    <dbReference type="NCBI Taxonomy" id="1157951"/>
    <lineage>
        <taxon>Bacteria</taxon>
        <taxon>Pseudomonadati</taxon>
        <taxon>Pseudomonadota</taxon>
        <taxon>Gammaproteobacteria</taxon>
        <taxon>Enterobacterales</taxon>
        <taxon>Morganellaceae</taxon>
        <taxon>Providencia</taxon>
    </lineage>
</organism>
<feature type="signal peptide" evidence="2">
    <location>
        <begin position="1"/>
        <end position="22"/>
    </location>
</feature>
<dbReference type="InterPro" id="IPR009468">
    <property type="entry name" value="DUF1090"/>
</dbReference>
<reference evidence="4" key="2">
    <citation type="submission" date="2012-04" db="EMBL/GenBank/DDBJ databases">
        <title>Complete genome sequence of Providencia stuartii clinical isolate MRSN 2154.</title>
        <authorList>
            <person name="Clifford R.J."/>
            <person name="Hang J."/>
            <person name="Riley M.C."/>
            <person name="Onmus-Leone F."/>
            <person name="Kuschner R.A."/>
            <person name="Lesho E.P."/>
            <person name="Waterman P.E."/>
        </authorList>
    </citation>
    <scope>NUCLEOTIDE SEQUENCE [LARGE SCALE GENOMIC DNA]</scope>
    <source>
        <strain evidence="4">MRSN 2154</strain>
    </source>
</reference>